<proteinExistence type="predicted"/>
<dbReference type="EMBL" id="CM001475">
    <property type="protein sequence ID" value="EIC31060.1"/>
    <property type="molecule type" value="Genomic_DNA"/>
</dbReference>
<reference evidence="2 3" key="1">
    <citation type="journal article" date="2013" name="Genome Announc.">
        <title>Genome Sequence of the Obligate Gammaproteobacterial Methanotroph Methylomicrobium album Strain BG8.</title>
        <authorList>
            <person name="Kits K.D."/>
            <person name="Kalyuzhnaya M.G."/>
            <person name="Klotz M.G."/>
            <person name="Jetten M.S."/>
            <person name="Op den Camp H.J."/>
            <person name="Vuilleumier S."/>
            <person name="Bringel F."/>
            <person name="Dispirito A.A."/>
            <person name="Murrell J.C."/>
            <person name="Bruce D."/>
            <person name="Cheng J.F."/>
            <person name="Copeland A."/>
            <person name="Goodwin L."/>
            <person name="Hauser L."/>
            <person name="Lajus A."/>
            <person name="Land M.L."/>
            <person name="Lapidus A."/>
            <person name="Lucas S."/>
            <person name="Medigue C."/>
            <person name="Pitluck S."/>
            <person name="Woyke T."/>
            <person name="Zeytun A."/>
            <person name="Stein L.Y."/>
        </authorList>
    </citation>
    <scope>NUCLEOTIDE SEQUENCE [LARGE SCALE GENOMIC DNA]</scope>
    <source>
        <strain evidence="2 3">BG8</strain>
    </source>
</reference>
<evidence type="ECO:0000256" key="1">
    <source>
        <dbReference type="SAM" id="SignalP"/>
    </source>
</evidence>
<keyword evidence="1" id="KW-0732">Signal</keyword>
<accession>H8GQS5</accession>
<dbReference type="HOGENOM" id="CLU_1978898_0_0_6"/>
<evidence type="ECO:0000313" key="3">
    <source>
        <dbReference type="Proteomes" id="UP000005090"/>
    </source>
</evidence>
<dbReference type="Proteomes" id="UP000005090">
    <property type="component" value="Chromosome"/>
</dbReference>
<dbReference type="STRING" id="686340.Metal_3403"/>
<protein>
    <submittedName>
        <fullName evidence="2">Uncharacterized protein</fullName>
    </submittedName>
</protein>
<gene>
    <name evidence="2" type="ORF">Metal_3403</name>
</gene>
<feature type="signal peptide" evidence="1">
    <location>
        <begin position="1"/>
        <end position="18"/>
    </location>
</feature>
<name>H8GQS5_METAL</name>
<keyword evidence="3" id="KW-1185">Reference proteome</keyword>
<evidence type="ECO:0000313" key="2">
    <source>
        <dbReference type="EMBL" id="EIC31060.1"/>
    </source>
</evidence>
<feature type="chain" id="PRO_5003612918" evidence="1">
    <location>
        <begin position="19"/>
        <end position="127"/>
    </location>
</feature>
<dbReference type="AlphaFoldDB" id="H8GQS5"/>
<dbReference type="eggNOG" id="ENOG502ZDMX">
    <property type="taxonomic scope" value="Bacteria"/>
</dbReference>
<organism evidence="2 3">
    <name type="scientific">Methylomicrobium album BG8</name>
    <dbReference type="NCBI Taxonomy" id="686340"/>
    <lineage>
        <taxon>Bacteria</taxon>
        <taxon>Pseudomonadati</taxon>
        <taxon>Pseudomonadota</taxon>
        <taxon>Gammaproteobacteria</taxon>
        <taxon>Methylococcales</taxon>
        <taxon>Methylococcaceae</taxon>
        <taxon>Methylomicrobium</taxon>
    </lineage>
</organism>
<dbReference type="RefSeq" id="WP_005374122.1">
    <property type="nucleotide sequence ID" value="NZ_CM001475.1"/>
</dbReference>
<sequence length="127" mass="14511">MKPLLLLVLLSSSFAVLANDPKNEWHNTTLSDATIKKIQESRFEYKKCVDSEMQKPEYRSADVRTGAEQIVKQCEPVLGKMRTVYAEEKVPDTIIDRHMKQLRLQTTRTVIQNLMFAAAAREAGQTK</sequence>